<dbReference type="GO" id="GO:1990904">
    <property type="term" value="C:ribonucleoprotein complex"/>
    <property type="evidence" value="ECO:0007669"/>
    <property type="project" value="UniProtKB-KW"/>
</dbReference>
<dbReference type="Gene3D" id="2.40.10.190">
    <property type="entry name" value="translation elongation factor selb, chain A, domain 4"/>
    <property type="match status" value="1"/>
</dbReference>
<dbReference type="FunFam" id="2.40.10.190:FF:000001">
    <property type="entry name" value="60S ribosomal protein L35a"/>
    <property type="match status" value="1"/>
</dbReference>
<dbReference type="PANTHER" id="PTHR10902">
    <property type="entry name" value="60S RIBOSOMAL PROTEIN L35A"/>
    <property type="match status" value="1"/>
</dbReference>
<keyword evidence="7" id="KW-1185">Reference proteome</keyword>
<accession>A0A498S4T1</accession>
<protein>
    <recommendedName>
        <fullName evidence="4">Large ribosomal subunit protein eL33</fullName>
    </recommendedName>
    <alternativeName>
        <fullName evidence="5">60S ribosomal protein L35a</fullName>
    </alternativeName>
</protein>
<dbReference type="SUPFAM" id="SSF50447">
    <property type="entry name" value="Translation proteins"/>
    <property type="match status" value="1"/>
</dbReference>
<evidence type="ECO:0000313" key="7">
    <source>
        <dbReference type="Proteomes" id="UP000276991"/>
    </source>
</evidence>
<evidence type="ECO:0000256" key="1">
    <source>
        <dbReference type="ARBA" id="ARBA00009269"/>
    </source>
</evidence>
<sequence>MTKATGEIRQHGPNPAGRLYVKAVFTGYKRSQRNQHEHTALLKVDGVYNKNDAQWYVGKRALYVYKARNKVRSTNKEPSRVRAIWGKLTRVHGNGGTLRAKFHRNLPPQAMGKHCVASNELISTEMAWSDGLTALSLYHGPSNSSGNGEVVA</sequence>
<reference evidence="6 7" key="1">
    <citation type="submission" date="2018-08" db="EMBL/GenBank/DDBJ databases">
        <authorList>
            <person name="Laetsch R D."/>
            <person name="Stevens L."/>
            <person name="Kumar S."/>
            <person name="Blaxter L. M."/>
        </authorList>
    </citation>
    <scope>NUCLEOTIDE SEQUENCE [LARGE SCALE GENOMIC DNA]</scope>
</reference>
<dbReference type="InterPro" id="IPR009000">
    <property type="entry name" value="Transl_B-barrel_sf"/>
</dbReference>
<comment type="similarity">
    <text evidence="1">Belongs to the eukaryotic ribosomal protein eL33 family.</text>
</comment>
<dbReference type="InterPro" id="IPR038661">
    <property type="entry name" value="Ribosomal_eL33_sf"/>
</dbReference>
<dbReference type="GO" id="GO:0003735">
    <property type="term" value="F:structural constituent of ribosome"/>
    <property type="evidence" value="ECO:0007669"/>
    <property type="project" value="InterPro"/>
</dbReference>
<dbReference type="GO" id="GO:0005840">
    <property type="term" value="C:ribosome"/>
    <property type="evidence" value="ECO:0007669"/>
    <property type="project" value="UniProtKB-KW"/>
</dbReference>
<dbReference type="InterPro" id="IPR001780">
    <property type="entry name" value="Ribosomal_eL33"/>
</dbReference>
<evidence type="ECO:0000313" key="6">
    <source>
        <dbReference type="EMBL" id="VBB26568.1"/>
    </source>
</evidence>
<dbReference type="Pfam" id="PF01247">
    <property type="entry name" value="Ribosomal_L35Ae"/>
    <property type="match status" value="1"/>
</dbReference>
<name>A0A498S4T1_ACAVI</name>
<gene>
    <name evidence="6" type="ORF">NAV_LOCUS1398</name>
</gene>
<evidence type="ECO:0000256" key="5">
    <source>
        <dbReference type="ARBA" id="ARBA00035530"/>
    </source>
</evidence>
<organism evidence="6 7">
    <name type="scientific">Acanthocheilonema viteae</name>
    <name type="common">Filarial nematode worm</name>
    <name type="synonym">Dipetalonema viteae</name>
    <dbReference type="NCBI Taxonomy" id="6277"/>
    <lineage>
        <taxon>Eukaryota</taxon>
        <taxon>Metazoa</taxon>
        <taxon>Ecdysozoa</taxon>
        <taxon>Nematoda</taxon>
        <taxon>Chromadorea</taxon>
        <taxon>Rhabditida</taxon>
        <taxon>Spirurina</taxon>
        <taxon>Spiruromorpha</taxon>
        <taxon>Filarioidea</taxon>
        <taxon>Onchocercidae</taxon>
        <taxon>Acanthocheilonema</taxon>
    </lineage>
</organism>
<keyword evidence="3" id="KW-0687">Ribonucleoprotein</keyword>
<dbReference type="OrthoDB" id="1166329at2759"/>
<keyword evidence="2" id="KW-0689">Ribosomal protein</keyword>
<evidence type="ECO:0000256" key="4">
    <source>
        <dbReference type="ARBA" id="ARBA00035228"/>
    </source>
</evidence>
<evidence type="ECO:0000256" key="2">
    <source>
        <dbReference type="ARBA" id="ARBA00022980"/>
    </source>
</evidence>
<dbReference type="AlphaFoldDB" id="A0A498S4T1"/>
<dbReference type="Proteomes" id="UP000276991">
    <property type="component" value="Unassembled WGS sequence"/>
</dbReference>
<dbReference type="GO" id="GO:0006412">
    <property type="term" value="P:translation"/>
    <property type="evidence" value="ECO:0007669"/>
    <property type="project" value="InterPro"/>
</dbReference>
<dbReference type="EMBL" id="UPTC01000119">
    <property type="protein sequence ID" value="VBB26568.1"/>
    <property type="molecule type" value="Genomic_DNA"/>
</dbReference>
<dbReference type="HAMAP" id="MF_00573">
    <property type="entry name" value="Ribosomal_eL33"/>
    <property type="match status" value="1"/>
</dbReference>
<proteinExistence type="inferred from homology"/>
<evidence type="ECO:0000256" key="3">
    <source>
        <dbReference type="ARBA" id="ARBA00023274"/>
    </source>
</evidence>
<dbReference type="STRING" id="6277.A0A498S4T1"/>